<comment type="caution">
    <text evidence="1">The sequence shown here is derived from an EMBL/GenBank/DDBJ whole genome shotgun (WGS) entry which is preliminary data.</text>
</comment>
<evidence type="ECO:0000313" key="1">
    <source>
        <dbReference type="EMBL" id="KRO91199.1"/>
    </source>
</evidence>
<protein>
    <recommendedName>
        <fullName evidence="3">DUF2459 domain-containing protein</fullName>
    </recommendedName>
</protein>
<evidence type="ECO:0008006" key="3">
    <source>
        <dbReference type="Google" id="ProtNLM"/>
    </source>
</evidence>
<proteinExistence type="predicted"/>
<dbReference type="AlphaFoldDB" id="A0A0R2TVE7"/>
<dbReference type="Proteomes" id="UP000051213">
    <property type="component" value="Unassembled WGS sequence"/>
</dbReference>
<sequence>MIAPMPDPMLYFTNNGLHTHVVMPSRALKALVPDLSQYVGDDAWLQIGWGDADYYGAAKQTLVMGARALLSPTAAILGVRCISDLSADFPKSTRLYPITLDQAAMTAALVLVSRYFKLNRSGRLTLVREKPTGELFFTSIGTYSILNTCNNWTAYILQEAGLKISPKLTIGPGQVERNVRKNGYSSTKI</sequence>
<evidence type="ECO:0000313" key="2">
    <source>
        <dbReference type="Proteomes" id="UP000051213"/>
    </source>
</evidence>
<dbReference type="Pfam" id="PF09601">
    <property type="entry name" value="DUF2459"/>
    <property type="match status" value="1"/>
</dbReference>
<reference evidence="1 2" key="1">
    <citation type="submission" date="2015-10" db="EMBL/GenBank/DDBJ databases">
        <title>Metagenome-Assembled Genomes uncover a global brackish microbiome.</title>
        <authorList>
            <person name="Hugerth L.W."/>
            <person name="Larsson J."/>
            <person name="Alneberg J."/>
            <person name="Lindh M.V."/>
            <person name="Legrand C."/>
            <person name="Pinhassi J."/>
            <person name="Andersson A.F."/>
        </authorList>
    </citation>
    <scope>NUCLEOTIDE SEQUENCE [LARGE SCALE GENOMIC DNA]</scope>
    <source>
        <strain evidence="1">BACL26 MAG-121220-bin70</strain>
    </source>
</reference>
<dbReference type="InterPro" id="IPR011727">
    <property type="entry name" value="CHP02117"/>
</dbReference>
<accession>A0A0R2TVE7</accession>
<name>A0A0R2TVE7_9GAMM</name>
<gene>
    <name evidence="1" type="ORF">ABS24_06340</name>
</gene>
<dbReference type="EMBL" id="LICA01000579">
    <property type="protein sequence ID" value="KRO91199.1"/>
    <property type="molecule type" value="Genomic_DNA"/>
</dbReference>
<organism evidence="1 2">
    <name type="scientific">SAR92 bacterium BACL26 MAG-121220-bin70</name>
    <dbReference type="NCBI Taxonomy" id="1655626"/>
    <lineage>
        <taxon>Bacteria</taxon>
        <taxon>Pseudomonadati</taxon>
        <taxon>Pseudomonadota</taxon>
        <taxon>Gammaproteobacteria</taxon>
        <taxon>Cellvibrionales</taxon>
        <taxon>Porticoccaceae</taxon>
        <taxon>SAR92 clade</taxon>
    </lineage>
</organism>